<evidence type="ECO:0000313" key="3">
    <source>
        <dbReference type="Proteomes" id="UP001596504"/>
    </source>
</evidence>
<dbReference type="Proteomes" id="UP001596504">
    <property type="component" value="Unassembled WGS sequence"/>
</dbReference>
<dbReference type="SUPFAM" id="SSF53300">
    <property type="entry name" value="vWA-like"/>
    <property type="match status" value="1"/>
</dbReference>
<keyword evidence="3" id="KW-1185">Reference proteome</keyword>
<comment type="caution">
    <text evidence="2">The sequence shown here is derived from an EMBL/GenBank/DDBJ whole genome shotgun (WGS) entry which is preliminary data.</text>
</comment>
<proteinExistence type="predicted"/>
<reference evidence="3" key="1">
    <citation type="journal article" date="2019" name="Int. J. Syst. Evol. Microbiol.">
        <title>The Global Catalogue of Microorganisms (GCM) 10K type strain sequencing project: providing services to taxonomists for standard genome sequencing and annotation.</title>
        <authorList>
            <consortium name="The Broad Institute Genomics Platform"/>
            <consortium name="The Broad Institute Genome Sequencing Center for Infectious Disease"/>
            <person name="Wu L."/>
            <person name="Ma J."/>
        </authorList>
    </citation>
    <scope>NUCLEOTIDE SEQUENCE [LARGE SCALE GENOMIC DNA]</scope>
    <source>
        <strain evidence="3">WLHS5</strain>
    </source>
</reference>
<name>A0ABW2LTC2_9PSEU</name>
<dbReference type="RefSeq" id="WP_380673208.1">
    <property type="nucleotide sequence ID" value="NZ_JBHTCJ010000021.1"/>
</dbReference>
<gene>
    <name evidence="2" type="ORF">ACFQRI_26275</name>
</gene>
<dbReference type="EMBL" id="JBHTCJ010000021">
    <property type="protein sequence ID" value="MFC7344933.1"/>
    <property type="molecule type" value="Genomic_DNA"/>
</dbReference>
<protein>
    <recommendedName>
        <fullName evidence="4">VWA domain-containing protein</fullName>
    </recommendedName>
</protein>
<dbReference type="InterPro" id="IPR036465">
    <property type="entry name" value="vWFA_dom_sf"/>
</dbReference>
<feature type="region of interest" description="Disordered" evidence="1">
    <location>
        <begin position="236"/>
        <end position="323"/>
    </location>
</feature>
<accession>A0ABW2LTC2</accession>
<evidence type="ECO:0000313" key="2">
    <source>
        <dbReference type="EMBL" id="MFC7344933.1"/>
    </source>
</evidence>
<evidence type="ECO:0008006" key="4">
    <source>
        <dbReference type="Google" id="ProtNLM"/>
    </source>
</evidence>
<organism evidence="2 3">
    <name type="scientific">Saccharopolyspora griseoalba</name>
    <dbReference type="NCBI Taxonomy" id="1431848"/>
    <lineage>
        <taxon>Bacteria</taxon>
        <taxon>Bacillati</taxon>
        <taxon>Actinomycetota</taxon>
        <taxon>Actinomycetes</taxon>
        <taxon>Pseudonocardiales</taxon>
        <taxon>Pseudonocardiaceae</taxon>
        <taxon>Saccharopolyspora</taxon>
    </lineage>
</organism>
<sequence>MPGHITTTAPARAVPSGAWLQFSADVADQVPDHAEATDLLVAVAPGAANGTALLHVIDRRIEIDGDLLGDVDPATANPYRHADRRRYPVFWGALVHEAAHARHTQWRGQGAPIGALQAAKLLEESRIEAQQILRRPEDREWLRASAGHIILSQAPADAKMDRAAAASAAALMLARTWAGVFTTNETAPTARIVRRVLGTETLRTLRDIWREAHEVADDDEQTMIDLGRRWCEALATDEAEPMPEPVSSGTGEPSPLGRAMQEATNEAAVPGESDSSDEHENGDSDSDSSNEAGPSSDAGEDASGGYLSGRREPTIAERNAARTLGRAFDRAGVRDRATTKTTSTVPPGRLRMRGVVAATAQRQAGSIPTAEPFTRAERQVTPVPPLRVGIACDVSGSMDDYAAAVASTAWVLAHAANHAHAEAATATTLFGRHVQELTRPGQTPRRVQEFSCPDTYEDVAGALDSLDASLGLSRPGAARLLVILSDGFYKDEQWARGAHQAEQLRRSGCAILWLGTELMEVALEMVPERRSYSGPFPRAAVQTLGETPKDSARKIGTAAVRALRDAS</sequence>
<evidence type="ECO:0000256" key="1">
    <source>
        <dbReference type="SAM" id="MobiDB-lite"/>
    </source>
</evidence>